<sequence>MIAVLTLLVLALAGCAGIPTGGAVGQVQNSPSSGSDNLNIGYSEQPPAPDADQRGIVVGFLNAATGVGNNFQVARKYLTSAAEASWKSGQRTVVYSESPEIVTSGNSGAVSANLKVQSIVDSTGVRTPSAPGAVESLKFNLVKVAGEWRIDSLPDGIALATNLFTDLFKHYALYFYDPGFSYLVPDVRWLPGKGDSVAISIVKALLDGPANYLRGAVASAFPDSIRLESPTVPIENSIATVDISAKPLLDASPSTKLQMQTQLLATLQGGLNTVTGVRMRAGSDQIVLGSDPQPADKLKPPAVSGRLIGISNNDLAYLDGNVIGPIAGVASVAQLEPSNPAQSYRLFADGGAVAFLNATGSSLYTIAPGQTVVKPVSATKLSTPSFSPSNWVWTAAGDGSGNVYASHPGGQGTNQNPVVVLNIDWLKGRTVNSFRISRDGTRALVVSTANGQSRVQLTGILRQDTTAESAPRDLTDPSTIYLSNTAISEGYWAGESSFVLYAPGAKEVTPIDVELTQDGAQMPTLTGLQQLSVGNSITELYALDAKGTLYKSSAGSWAELPTKGISDLAFAG</sequence>
<keyword evidence="5" id="KW-1185">Reference proteome</keyword>
<evidence type="ECO:0000313" key="4">
    <source>
        <dbReference type="EMBL" id="AJT41440.1"/>
    </source>
</evidence>
<evidence type="ECO:0000259" key="3">
    <source>
        <dbReference type="SMART" id="SM00909"/>
    </source>
</evidence>
<dbReference type="AlphaFoldDB" id="A0A0D4BZ68"/>
<dbReference type="SMART" id="SM00909">
    <property type="entry name" value="Germane"/>
    <property type="match status" value="1"/>
</dbReference>
<dbReference type="STRING" id="1618207.UM93_07765"/>
<dbReference type="Pfam" id="PF10646">
    <property type="entry name" value="Germane"/>
    <property type="match status" value="1"/>
</dbReference>
<feature type="domain" description="GerMN" evidence="3">
    <location>
        <begin position="198"/>
        <end position="289"/>
    </location>
</feature>
<evidence type="ECO:0000256" key="2">
    <source>
        <dbReference type="SAM" id="SignalP"/>
    </source>
</evidence>
<gene>
    <name evidence="4" type="ORF">UM93_07765</name>
</gene>
<feature type="signal peptide" evidence="2">
    <location>
        <begin position="1"/>
        <end position="16"/>
    </location>
</feature>
<organism evidence="4 5">
    <name type="scientific">Psychromicrobium lacuslunae</name>
    <dbReference type="NCBI Taxonomy" id="1618207"/>
    <lineage>
        <taxon>Bacteria</taxon>
        <taxon>Bacillati</taxon>
        <taxon>Actinomycetota</taxon>
        <taxon>Actinomycetes</taxon>
        <taxon>Micrococcales</taxon>
        <taxon>Micrococcaceae</taxon>
        <taxon>Psychromicrobium</taxon>
    </lineage>
</organism>
<dbReference type="HOGENOM" id="CLU_032207_0_0_11"/>
<name>A0A0D4BZ68_9MICC</name>
<accession>A0A0D4BZ68</accession>
<dbReference type="InterPro" id="IPR018910">
    <property type="entry name" value="LpqB_C"/>
</dbReference>
<feature type="chain" id="PRO_5039374664" description="GerMN domain-containing protein" evidence="2">
    <location>
        <begin position="17"/>
        <end position="572"/>
    </location>
</feature>
<dbReference type="Pfam" id="PF10647">
    <property type="entry name" value="Gmad1"/>
    <property type="match status" value="1"/>
</dbReference>
<reference evidence="4 5" key="1">
    <citation type="journal article" date="2015" name="Genome Announc.">
        <title>Complete Genome Sequencing of Protease-Producing Novel Arthrobacter sp. Strain IHBB 11108 Using PacBio Single-Molecule Real-Time Sequencing Technology.</title>
        <authorList>
            <person name="Kiran S."/>
            <person name="Swarnkar M.K."/>
            <person name="Pal M."/>
            <person name="Thakur R."/>
            <person name="Tewari R."/>
            <person name="Singh A.K."/>
            <person name="Gulati A."/>
        </authorList>
    </citation>
    <scope>NUCLEOTIDE SEQUENCE [LARGE SCALE GENOMIC DNA]</scope>
    <source>
        <strain evidence="4 5">IHBB 11108</strain>
    </source>
</reference>
<feature type="region of interest" description="Disordered" evidence="1">
    <location>
        <begin position="27"/>
        <end position="46"/>
    </location>
</feature>
<dbReference type="Pfam" id="PF25976">
    <property type="entry name" value="LpqB_N"/>
    <property type="match status" value="1"/>
</dbReference>
<dbReference type="EMBL" id="CP011005">
    <property type="protein sequence ID" value="AJT41440.1"/>
    <property type="molecule type" value="Genomic_DNA"/>
</dbReference>
<evidence type="ECO:0000313" key="5">
    <source>
        <dbReference type="Proteomes" id="UP000061839"/>
    </source>
</evidence>
<dbReference type="InterPro" id="IPR019606">
    <property type="entry name" value="GerMN"/>
</dbReference>
<dbReference type="KEGG" id="ari:UM93_07765"/>
<dbReference type="Proteomes" id="UP000061839">
    <property type="component" value="Chromosome"/>
</dbReference>
<dbReference type="PATRIC" id="fig|1618207.4.peg.1572"/>
<dbReference type="SUPFAM" id="SSF63825">
    <property type="entry name" value="YWTD domain"/>
    <property type="match status" value="1"/>
</dbReference>
<feature type="compositionally biased region" description="Polar residues" evidence="1">
    <location>
        <begin position="27"/>
        <end position="42"/>
    </location>
</feature>
<keyword evidence="2" id="KW-0732">Signal</keyword>
<evidence type="ECO:0000256" key="1">
    <source>
        <dbReference type="SAM" id="MobiDB-lite"/>
    </source>
</evidence>
<dbReference type="InterPro" id="IPR059026">
    <property type="entry name" value="LpqB_N"/>
</dbReference>
<protein>
    <recommendedName>
        <fullName evidence="3">GerMN domain-containing protein</fullName>
    </recommendedName>
</protein>
<proteinExistence type="predicted"/>